<dbReference type="InterPro" id="IPR036135">
    <property type="entry name" value="MoeA_linker/N_sf"/>
</dbReference>
<dbReference type="InterPro" id="IPR005110">
    <property type="entry name" value="MoeA_linker/N"/>
</dbReference>
<evidence type="ECO:0000256" key="2">
    <source>
        <dbReference type="ARBA" id="ARBA00005046"/>
    </source>
</evidence>
<dbReference type="InterPro" id="IPR005111">
    <property type="entry name" value="MoeA_C_domain_IV"/>
</dbReference>
<dbReference type="PANTHER" id="PTHR10192:SF5">
    <property type="entry name" value="GEPHYRIN"/>
    <property type="match status" value="1"/>
</dbReference>
<dbReference type="Pfam" id="PF03453">
    <property type="entry name" value="MoeA_N"/>
    <property type="match status" value="1"/>
</dbReference>
<proteinExistence type="inferred from homology"/>
<dbReference type="SUPFAM" id="SSF63882">
    <property type="entry name" value="MoeA N-terminal region -like"/>
    <property type="match status" value="1"/>
</dbReference>
<dbReference type="Pfam" id="PF03454">
    <property type="entry name" value="MoeA_C"/>
    <property type="match status" value="1"/>
</dbReference>
<evidence type="ECO:0000259" key="8">
    <source>
        <dbReference type="SMART" id="SM00852"/>
    </source>
</evidence>
<dbReference type="Gene3D" id="2.170.190.11">
    <property type="entry name" value="Molybdopterin biosynthesis moea protein, domain 3"/>
    <property type="match status" value="1"/>
</dbReference>
<evidence type="ECO:0000313" key="10">
    <source>
        <dbReference type="Proteomes" id="UP001596138"/>
    </source>
</evidence>
<evidence type="ECO:0000256" key="5">
    <source>
        <dbReference type="ARBA" id="ARBA00023150"/>
    </source>
</evidence>
<keyword evidence="10" id="KW-1185">Reference proteome</keyword>
<evidence type="ECO:0000256" key="1">
    <source>
        <dbReference type="ARBA" id="ARBA00002901"/>
    </source>
</evidence>
<keyword evidence="7" id="KW-0460">Magnesium</keyword>
<dbReference type="SUPFAM" id="SSF63867">
    <property type="entry name" value="MoeA C-terminal domain-like"/>
    <property type="match status" value="1"/>
</dbReference>
<keyword evidence="5 7" id="KW-0501">Molybdenum cofactor biosynthesis</keyword>
<dbReference type="SUPFAM" id="SSF53218">
    <property type="entry name" value="Molybdenum cofactor biosynthesis proteins"/>
    <property type="match status" value="1"/>
</dbReference>
<keyword evidence="7" id="KW-0479">Metal-binding</keyword>
<comment type="function">
    <text evidence="1 7">Catalyzes the insertion of molybdate into adenylated molybdopterin with the concomitant release of AMP.</text>
</comment>
<dbReference type="InterPro" id="IPR036688">
    <property type="entry name" value="MoeA_C_domain_IV_sf"/>
</dbReference>
<evidence type="ECO:0000256" key="4">
    <source>
        <dbReference type="ARBA" id="ARBA00022505"/>
    </source>
</evidence>
<dbReference type="InterPro" id="IPR036425">
    <property type="entry name" value="MoaB/Mog-like_dom_sf"/>
</dbReference>
<name>A0ABW1T5K5_9ACTN</name>
<dbReference type="Gene3D" id="2.40.340.10">
    <property type="entry name" value="MoeA, C-terminal, domain IV"/>
    <property type="match status" value="1"/>
</dbReference>
<dbReference type="RefSeq" id="WP_386768912.1">
    <property type="nucleotide sequence ID" value="NZ_JBHSTI010000051.1"/>
</dbReference>
<dbReference type="EC" id="2.10.1.1" evidence="7"/>
<comment type="similarity">
    <text evidence="3 7">Belongs to the MoeA family.</text>
</comment>
<evidence type="ECO:0000313" key="9">
    <source>
        <dbReference type="EMBL" id="MFC6239599.1"/>
    </source>
</evidence>
<comment type="pathway">
    <text evidence="2 7">Cofactor biosynthesis; molybdopterin biosynthesis.</text>
</comment>
<dbReference type="SMART" id="SM00852">
    <property type="entry name" value="MoCF_biosynth"/>
    <property type="match status" value="1"/>
</dbReference>
<dbReference type="Proteomes" id="UP001596138">
    <property type="component" value="Unassembled WGS sequence"/>
</dbReference>
<protein>
    <recommendedName>
        <fullName evidence="7">Molybdopterin molybdenumtransferase</fullName>
        <ecNumber evidence="7">2.10.1.1</ecNumber>
    </recommendedName>
</protein>
<dbReference type="Pfam" id="PF00994">
    <property type="entry name" value="MoCF_biosynth"/>
    <property type="match status" value="1"/>
</dbReference>
<keyword evidence="4 7" id="KW-0500">Molybdenum</keyword>
<reference evidence="10" key="1">
    <citation type="journal article" date="2019" name="Int. J. Syst. Evol. Microbiol.">
        <title>The Global Catalogue of Microorganisms (GCM) 10K type strain sequencing project: providing services to taxonomists for standard genome sequencing and annotation.</title>
        <authorList>
            <consortium name="The Broad Institute Genomics Platform"/>
            <consortium name="The Broad Institute Genome Sequencing Center for Infectious Disease"/>
            <person name="Wu L."/>
            <person name="Ma J."/>
        </authorList>
    </citation>
    <scope>NUCLEOTIDE SEQUENCE [LARGE SCALE GENOMIC DNA]</scope>
    <source>
        <strain evidence="10">CGMCC 4.7317</strain>
    </source>
</reference>
<dbReference type="InterPro" id="IPR038987">
    <property type="entry name" value="MoeA-like"/>
</dbReference>
<feature type="domain" description="MoaB/Mog" evidence="8">
    <location>
        <begin position="178"/>
        <end position="315"/>
    </location>
</feature>
<dbReference type="Gene3D" id="3.90.105.10">
    <property type="entry name" value="Molybdopterin biosynthesis moea protein, domain 2"/>
    <property type="match status" value="1"/>
</dbReference>
<keyword evidence="7" id="KW-0808">Transferase</keyword>
<dbReference type="EMBL" id="JBHSTI010000051">
    <property type="protein sequence ID" value="MFC6239599.1"/>
    <property type="molecule type" value="Genomic_DNA"/>
</dbReference>
<organism evidence="9 10">
    <name type="scientific">Longivirga aurantiaca</name>
    <dbReference type="NCBI Taxonomy" id="1837743"/>
    <lineage>
        <taxon>Bacteria</taxon>
        <taxon>Bacillati</taxon>
        <taxon>Actinomycetota</taxon>
        <taxon>Actinomycetes</taxon>
        <taxon>Sporichthyales</taxon>
        <taxon>Sporichthyaceae</taxon>
        <taxon>Longivirga</taxon>
    </lineage>
</organism>
<dbReference type="InterPro" id="IPR001453">
    <property type="entry name" value="MoaB/Mog_dom"/>
</dbReference>
<dbReference type="CDD" id="cd00887">
    <property type="entry name" value="MoeA"/>
    <property type="match status" value="1"/>
</dbReference>
<evidence type="ECO:0000256" key="3">
    <source>
        <dbReference type="ARBA" id="ARBA00010763"/>
    </source>
</evidence>
<evidence type="ECO:0000256" key="6">
    <source>
        <dbReference type="ARBA" id="ARBA00047317"/>
    </source>
</evidence>
<comment type="cofactor">
    <cofactor evidence="7">
        <name>Mg(2+)</name>
        <dbReference type="ChEBI" id="CHEBI:18420"/>
    </cofactor>
</comment>
<gene>
    <name evidence="9" type="ORF">ACFQGU_17140</name>
</gene>
<sequence>MTTLDTRSTTLVGADWASARTVAHGCLPPLAAEHVSVGHAHRRVLASDLVAATALPAFTSSAMDGWAVSGPGPWTVTGTLLAGGSAGPLAPGEAVVIATGAQAPGGATAVLRSEDGVVVDGRLEGHVRDGDHLRLAGEEAHRGELMAPAGVVLTAGHLGLAAAAGYDVVPVVRRPTVAVLVLGDELLDHGVSARGRVRDSLGPQLPAWLDLLGCSIRSVARVPDSLAALVEALISVGDVDLVVTTGGTAAGPVDLLHRAIEALAGRLVVDSVAVRPGHPMLLARLAHRVALLGLPGNPQAAVAALLTLGAPLVDALLGRPLAVLDQVRSREALAAPGRATRLVLARRGDAGAIAVAHQGSAMLRGLAEADGYLVVPTGGCAADDRLAWLPLPR</sequence>
<dbReference type="PANTHER" id="PTHR10192">
    <property type="entry name" value="MOLYBDOPTERIN BIOSYNTHESIS PROTEIN"/>
    <property type="match status" value="1"/>
</dbReference>
<evidence type="ECO:0000256" key="7">
    <source>
        <dbReference type="RuleBase" id="RU365090"/>
    </source>
</evidence>
<accession>A0ABW1T5K5</accession>
<comment type="caution">
    <text evidence="9">The sequence shown here is derived from an EMBL/GenBank/DDBJ whole genome shotgun (WGS) entry which is preliminary data.</text>
</comment>
<dbReference type="Gene3D" id="3.40.980.10">
    <property type="entry name" value="MoaB/Mog-like domain"/>
    <property type="match status" value="1"/>
</dbReference>
<comment type="catalytic activity">
    <reaction evidence="6">
        <text>adenylyl-molybdopterin + molybdate = Mo-molybdopterin + AMP + H(+)</text>
        <dbReference type="Rhea" id="RHEA:35047"/>
        <dbReference type="ChEBI" id="CHEBI:15378"/>
        <dbReference type="ChEBI" id="CHEBI:36264"/>
        <dbReference type="ChEBI" id="CHEBI:62727"/>
        <dbReference type="ChEBI" id="CHEBI:71302"/>
        <dbReference type="ChEBI" id="CHEBI:456215"/>
        <dbReference type="EC" id="2.10.1.1"/>
    </reaction>
</comment>